<protein>
    <submittedName>
        <fullName evidence="2">Uncharacterized protein</fullName>
    </submittedName>
</protein>
<accession>A0AAV4WM63</accession>
<proteinExistence type="predicted"/>
<keyword evidence="3" id="KW-1185">Reference proteome</keyword>
<name>A0AAV4WM63_CAEEX</name>
<gene>
    <name evidence="2" type="ORF">CEXT_308781</name>
</gene>
<evidence type="ECO:0000313" key="3">
    <source>
        <dbReference type="Proteomes" id="UP001054945"/>
    </source>
</evidence>
<reference evidence="2 3" key="1">
    <citation type="submission" date="2021-06" db="EMBL/GenBank/DDBJ databases">
        <title>Caerostris extrusa draft genome.</title>
        <authorList>
            <person name="Kono N."/>
            <person name="Arakawa K."/>
        </authorList>
    </citation>
    <scope>NUCLEOTIDE SEQUENCE [LARGE SCALE GENOMIC DNA]</scope>
</reference>
<dbReference type="AlphaFoldDB" id="A0AAV4WM63"/>
<evidence type="ECO:0000256" key="1">
    <source>
        <dbReference type="SAM" id="MobiDB-lite"/>
    </source>
</evidence>
<dbReference type="Proteomes" id="UP001054945">
    <property type="component" value="Unassembled WGS sequence"/>
</dbReference>
<sequence length="188" mass="20773">MLANNEWPTSVASSFNLRAVNGNDLSHMLLVQSGQEKDLPEVAEVNGGEGDFMKRTAMRWNKRPDEVITKEPAKGKKGIKKHRARPKSPFLAPSDDRQCSPMMDGRHESPAPFQSESSKWKWLGAYAVGTVGSRKKICPKAKKGLFGTVGQQSPILANDGWPTSVASSFQSESCKWKLAWHICCWTVG</sequence>
<dbReference type="EMBL" id="BPLR01016328">
    <property type="protein sequence ID" value="GIY83041.1"/>
    <property type="molecule type" value="Genomic_DNA"/>
</dbReference>
<feature type="compositionally biased region" description="Basic residues" evidence="1">
    <location>
        <begin position="75"/>
        <end position="86"/>
    </location>
</feature>
<evidence type="ECO:0000313" key="2">
    <source>
        <dbReference type="EMBL" id="GIY83041.1"/>
    </source>
</evidence>
<feature type="region of interest" description="Disordered" evidence="1">
    <location>
        <begin position="73"/>
        <end position="114"/>
    </location>
</feature>
<feature type="compositionally biased region" description="Basic and acidic residues" evidence="1">
    <location>
        <begin position="94"/>
        <end position="109"/>
    </location>
</feature>
<organism evidence="2 3">
    <name type="scientific">Caerostris extrusa</name>
    <name type="common">Bark spider</name>
    <name type="synonym">Caerostris bankana</name>
    <dbReference type="NCBI Taxonomy" id="172846"/>
    <lineage>
        <taxon>Eukaryota</taxon>
        <taxon>Metazoa</taxon>
        <taxon>Ecdysozoa</taxon>
        <taxon>Arthropoda</taxon>
        <taxon>Chelicerata</taxon>
        <taxon>Arachnida</taxon>
        <taxon>Araneae</taxon>
        <taxon>Araneomorphae</taxon>
        <taxon>Entelegynae</taxon>
        <taxon>Araneoidea</taxon>
        <taxon>Araneidae</taxon>
        <taxon>Caerostris</taxon>
    </lineage>
</organism>
<comment type="caution">
    <text evidence="2">The sequence shown here is derived from an EMBL/GenBank/DDBJ whole genome shotgun (WGS) entry which is preliminary data.</text>
</comment>